<name>A0A9W9S0U6_9EURO</name>
<keyword evidence="2" id="KW-1185">Reference proteome</keyword>
<evidence type="ECO:0000313" key="1">
    <source>
        <dbReference type="EMBL" id="KAJ5369982.1"/>
    </source>
</evidence>
<accession>A0A9W9S0U6</accession>
<dbReference type="EMBL" id="JAPZBS010000005">
    <property type="protein sequence ID" value="KAJ5369982.1"/>
    <property type="molecule type" value="Genomic_DNA"/>
</dbReference>
<comment type="caution">
    <text evidence="1">The sequence shown here is derived from an EMBL/GenBank/DDBJ whole genome shotgun (WGS) entry which is preliminary data.</text>
</comment>
<dbReference type="AlphaFoldDB" id="A0A9W9S0U6"/>
<gene>
    <name evidence="1" type="ORF">N7496_006074</name>
</gene>
<reference evidence="1" key="2">
    <citation type="journal article" date="2023" name="IMA Fungus">
        <title>Comparative genomic study of the Penicillium genus elucidates a diverse pangenome and 15 lateral gene transfer events.</title>
        <authorList>
            <person name="Petersen C."/>
            <person name="Sorensen T."/>
            <person name="Nielsen M.R."/>
            <person name="Sondergaard T.E."/>
            <person name="Sorensen J.L."/>
            <person name="Fitzpatrick D.A."/>
            <person name="Frisvad J.C."/>
            <person name="Nielsen K.L."/>
        </authorList>
    </citation>
    <scope>NUCLEOTIDE SEQUENCE</scope>
    <source>
        <strain evidence="1">IBT 29864</strain>
    </source>
</reference>
<dbReference type="RefSeq" id="XP_056554416.1">
    <property type="nucleotide sequence ID" value="XM_056699003.1"/>
</dbReference>
<proteinExistence type="predicted"/>
<dbReference type="GeneID" id="81438182"/>
<evidence type="ECO:0000313" key="2">
    <source>
        <dbReference type="Proteomes" id="UP001147782"/>
    </source>
</evidence>
<sequence>MEQSLGIMDGKWNRAIRVQDLDFGNLHATVFKFVEGQAVAHEFAEGASPLPSNVKALVDDLTKEFSLYLGIHGLSDHIALEHGDFSDNDLEPLTEVDFDGVGTIVLPQSQVSSGAKIVTSWIVPPVNHFPDNPPPGQTWAPMVNESHKVFQNNMGNRPKVTTPEQVMEEHFCQGIVNKT</sequence>
<organism evidence="1 2">
    <name type="scientific">Penicillium cataractarum</name>
    <dbReference type="NCBI Taxonomy" id="2100454"/>
    <lineage>
        <taxon>Eukaryota</taxon>
        <taxon>Fungi</taxon>
        <taxon>Dikarya</taxon>
        <taxon>Ascomycota</taxon>
        <taxon>Pezizomycotina</taxon>
        <taxon>Eurotiomycetes</taxon>
        <taxon>Eurotiomycetidae</taxon>
        <taxon>Eurotiales</taxon>
        <taxon>Aspergillaceae</taxon>
        <taxon>Penicillium</taxon>
    </lineage>
</organism>
<dbReference type="OrthoDB" id="2322999at2759"/>
<protein>
    <submittedName>
        <fullName evidence="1">Uncharacterized protein</fullName>
    </submittedName>
</protein>
<dbReference type="Proteomes" id="UP001147782">
    <property type="component" value="Unassembled WGS sequence"/>
</dbReference>
<reference evidence="1" key="1">
    <citation type="submission" date="2022-11" db="EMBL/GenBank/DDBJ databases">
        <authorList>
            <person name="Petersen C."/>
        </authorList>
    </citation>
    <scope>NUCLEOTIDE SEQUENCE</scope>
    <source>
        <strain evidence="1">IBT 29864</strain>
    </source>
</reference>